<evidence type="ECO:0000313" key="7">
    <source>
        <dbReference type="Proteomes" id="UP000216840"/>
    </source>
</evidence>
<evidence type="ECO:0008006" key="8">
    <source>
        <dbReference type="Google" id="ProtNLM"/>
    </source>
</evidence>
<gene>
    <name evidence="6" type="ORF">CA834_07955</name>
</gene>
<protein>
    <recommendedName>
        <fullName evidence="8">DoxX family protein</fullName>
    </recommendedName>
</protein>
<evidence type="ECO:0000256" key="1">
    <source>
        <dbReference type="ARBA" id="ARBA00004141"/>
    </source>
</evidence>
<dbReference type="GO" id="GO:0016020">
    <property type="term" value="C:membrane"/>
    <property type="evidence" value="ECO:0007669"/>
    <property type="project" value="UniProtKB-SubCell"/>
</dbReference>
<sequence length="126" mass="14617">MKIDAKTVKWFRIVLGIFLIVYALNKFFHFIPSSYGDMPETAQDFLDSTAVLLPYLYFFEIIIGFLLVINKWSPAIYIILAPLTIAFLIFSFSNKDFNEMWPALFVAILNFLLILSEKGKYKPLFA</sequence>
<feature type="transmembrane region" description="Helical" evidence="5">
    <location>
        <begin position="12"/>
        <end position="31"/>
    </location>
</feature>
<feature type="transmembrane region" description="Helical" evidence="5">
    <location>
        <begin position="76"/>
        <end position="94"/>
    </location>
</feature>
<evidence type="ECO:0000256" key="5">
    <source>
        <dbReference type="SAM" id="Phobius"/>
    </source>
</evidence>
<dbReference type="Pfam" id="PF07681">
    <property type="entry name" value="DoxX"/>
    <property type="match status" value="1"/>
</dbReference>
<reference evidence="6 7" key="1">
    <citation type="submission" date="2017-05" db="EMBL/GenBank/DDBJ databases">
        <title>The draft genome sequence of Idiomarina salinarum WNB302.</title>
        <authorList>
            <person name="Sun Y."/>
            <person name="Chen B."/>
            <person name="Du Z."/>
        </authorList>
    </citation>
    <scope>NUCLEOTIDE SEQUENCE [LARGE SCALE GENOMIC DNA]</scope>
    <source>
        <strain evidence="6 7">WNB302</strain>
    </source>
</reference>
<dbReference type="AlphaFoldDB" id="A0A265UVP5"/>
<keyword evidence="3 5" id="KW-1133">Transmembrane helix</keyword>
<keyword evidence="7" id="KW-1185">Reference proteome</keyword>
<dbReference type="InterPro" id="IPR032808">
    <property type="entry name" value="DoxX"/>
</dbReference>
<name>A0A265UVP5_9FLAO</name>
<keyword evidence="2 5" id="KW-0812">Transmembrane</keyword>
<feature type="transmembrane region" description="Helical" evidence="5">
    <location>
        <begin position="51"/>
        <end position="69"/>
    </location>
</feature>
<evidence type="ECO:0000313" key="6">
    <source>
        <dbReference type="EMBL" id="OZV69376.1"/>
    </source>
</evidence>
<evidence type="ECO:0000256" key="4">
    <source>
        <dbReference type="ARBA" id="ARBA00023136"/>
    </source>
</evidence>
<comment type="subcellular location">
    <subcellularLocation>
        <location evidence="1">Membrane</location>
        <topology evidence="1">Multi-pass membrane protein</topology>
    </subcellularLocation>
</comment>
<evidence type="ECO:0000256" key="2">
    <source>
        <dbReference type="ARBA" id="ARBA00022692"/>
    </source>
</evidence>
<comment type="caution">
    <text evidence="6">The sequence shown here is derived from an EMBL/GenBank/DDBJ whole genome shotgun (WGS) entry which is preliminary data.</text>
</comment>
<dbReference type="EMBL" id="NGJN01000003">
    <property type="protein sequence ID" value="OZV69376.1"/>
    <property type="molecule type" value="Genomic_DNA"/>
</dbReference>
<dbReference type="Proteomes" id="UP000216840">
    <property type="component" value="Unassembled WGS sequence"/>
</dbReference>
<feature type="transmembrane region" description="Helical" evidence="5">
    <location>
        <begin position="100"/>
        <end position="116"/>
    </location>
</feature>
<dbReference type="RefSeq" id="WP_094968150.1">
    <property type="nucleotide sequence ID" value="NZ_NGJN01000003.1"/>
</dbReference>
<accession>A0A265UVP5</accession>
<proteinExistence type="predicted"/>
<keyword evidence="4 5" id="KW-0472">Membrane</keyword>
<organism evidence="6 7">
    <name type="scientific">Winogradskyella aurantia</name>
    <dbReference type="NCBI Taxonomy" id="1915063"/>
    <lineage>
        <taxon>Bacteria</taxon>
        <taxon>Pseudomonadati</taxon>
        <taxon>Bacteroidota</taxon>
        <taxon>Flavobacteriia</taxon>
        <taxon>Flavobacteriales</taxon>
        <taxon>Flavobacteriaceae</taxon>
        <taxon>Winogradskyella</taxon>
    </lineage>
</organism>
<evidence type="ECO:0000256" key="3">
    <source>
        <dbReference type="ARBA" id="ARBA00022989"/>
    </source>
</evidence>